<dbReference type="AlphaFoldDB" id="A0AAV7RER1"/>
<protein>
    <submittedName>
        <fullName evidence="1">Uncharacterized protein</fullName>
    </submittedName>
</protein>
<comment type="caution">
    <text evidence="1">The sequence shown here is derived from an EMBL/GenBank/DDBJ whole genome shotgun (WGS) entry which is preliminary data.</text>
</comment>
<dbReference type="EMBL" id="JANPWB010000009">
    <property type="protein sequence ID" value="KAJ1149298.1"/>
    <property type="molecule type" value="Genomic_DNA"/>
</dbReference>
<dbReference type="Proteomes" id="UP001066276">
    <property type="component" value="Chromosome 5"/>
</dbReference>
<name>A0AAV7RER1_PLEWA</name>
<keyword evidence="2" id="KW-1185">Reference proteome</keyword>
<evidence type="ECO:0000313" key="1">
    <source>
        <dbReference type="EMBL" id="KAJ1149298.1"/>
    </source>
</evidence>
<gene>
    <name evidence="1" type="ORF">NDU88_002109</name>
</gene>
<sequence length="85" mass="9080">MQEQCVETERKVQLCQGVVDKAKGKALRTSYTAATGTVEPTPTRLLLGLYPGCLRPAECTLAVPAAKLTPGSAGRRFRLLSPVAH</sequence>
<reference evidence="1" key="1">
    <citation type="journal article" date="2022" name="bioRxiv">
        <title>Sequencing and chromosome-scale assembly of the giantPleurodeles waltlgenome.</title>
        <authorList>
            <person name="Brown T."/>
            <person name="Elewa A."/>
            <person name="Iarovenko S."/>
            <person name="Subramanian E."/>
            <person name="Araus A.J."/>
            <person name="Petzold A."/>
            <person name="Susuki M."/>
            <person name="Suzuki K.-i.T."/>
            <person name="Hayashi T."/>
            <person name="Toyoda A."/>
            <person name="Oliveira C."/>
            <person name="Osipova E."/>
            <person name="Leigh N.D."/>
            <person name="Simon A."/>
            <person name="Yun M.H."/>
        </authorList>
    </citation>
    <scope>NUCLEOTIDE SEQUENCE</scope>
    <source>
        <strain evidence="1">20211129_DDA</strain>
        <tissue evidence="1">Liver</tissue>
    </source>
</reference>
<organism evidence="1 2">
    <name type="scientific">Pleurodeles waltl</name>
    <name type="common">Iberian ribbed newt</name>
    <dbReference type="NCBI Taxonomy" id="8319"/>
    <lineage>
        <taxon>Eukaryota</taxon>
        <taxon>Metazoa</taxon>
        <taxon>Chordata</taxon>
        <taxon>Craniata</taxon>
        <taxon>Vertebrata</taxon>
        <taxon>Euteleostomi</taxon>
        <taxon>Amphibia</taxon>
        <taxon>Batrachia</taxon>
        <taxon>Caudata</taxon>
        <taxon>Salamandroidea</taxon>
        <taxon>Salamandridae</taxon>
        <taxon>Pleurodelinae</taxon>
        <taxon>Pleurodeles</taxon>
    </lineage>
</organism>
<proteinExistence type="predicted"/>
<evidence type="ECO:0000313" key="2">
    <source>
        <dbReference type="Proteomes" id="UP001066276"/>
    </source>
</evidence>
<accession>A0AAV7RER1</accession>